<gene>
    <name evidence="9" type="ORF">CCAM_LOCUS41524</name>
</gene>
<evidence type="ECO:0000256" key="5">
    <source>
        <dbReference type="ARBA" id="ARBA00022840"/>
    </source>
</evidence>
<dbReference type="Gene3D" id="3.40.50.300">
    <property type="entry name" value="P-loop containing nucleotide triphosphate hydrolases"/>
    <property type="match status" value="3"/>
</dbReference>
<feature type="domain" description="DUF6469" evidence="8">
    <location>
        <begin position="128"/>
        <end position="213"/>
    </location>
</feature>
<sequence length="1063" mass="120276">MISVEVGDGSEASIHHKCKSIEDVVLSWSFEDVLNTDLYKDEVQSIPLEFQSPSSYLRAFALPLIEETHAELSSSFDTVSNACAYRVMSIEAEKEEIECGGPSGKPIFTIETETKETANDAVLHEPETGDLIAFTDVIPKGAEDLNRPTMLYLIALVQRVTDKMDYFRIQILASKHILLEQGNKLLRENKTVYAIFLANLVTNVRIWTALNLKPEGRNLKIIEKVLQPSYSSRERCSQCLKNGTYSTSKCQLLSSTRAMNLNEFQQEAVEICYAMKYCHHESTTKLIWGPPGTGKTKTTCSLLFVLLSQKCRTLTCAPTNIAVVEVASRLVRLVMDSFDSLSYGYGYGLGDVVLIGNEKRMKLNDESELVHVFLDHRVIVLKSCLAPRSGWIHLLDYLVCLVQEPEHQFQLYLMNDQHEETTDEWYNIEDKDGNYGDAYGAKDTGFKYETNKRVWQEVIVKTSKLNKMECRTGRQGFQNKRYVSKKDRKLPRSGVKLKFEEFLIKKLNCKAEAMKFCVVNLISHLPTSLLPIGVANDMTKALMLLGYFHNFLCRCVVAGGNLREVLVNKRGEQQNANGCSELERVRHECVQILKSLPKRFFVKADEYSMREEIVQSSCLLFCTASSSIKLHSTEVELLVIDEAAQLKECESTIPLQIPGLRHAVLIGDEQQLPALVKSEICKEVCFGRSLFQRLASQGYKKHLLSLQYRMHPAISLFPNKAFYQNRIFDAPSVKSEAYEKSFLQGDMYGTYSFIDVRCGNEEVINGHKFRNMVEVAVVCEVVANLFQECARWKQKVAVGIISPYAAQVDAIKENIGTAYNTYAYNGFSVDVRSVDGFQGGEKDIIIISTVRSNGSGSVGFLTSSQRANVALTRARHALWVIGNGTTLRGRDSIWRQVVNDAKTRQCYYDACQDRNLAKAMAASLVDLDILDIRIYLERRLFKTENCQAICVHDNFWKSMAKISNIGVRKKAISLLMKVSDGWHQQQPQSNCHLLTKEMQTEPLLYDIDGLVYIHATLDTAMEPSKFTRVINVWDIRPLVDDNNNYKDPLLQLCLQFAALSLRG</sequence>
<accession>A0A484NHF7</accession>
<dbReference type="CDD" id="cd18808">
    <property type="entry name" value="SF1_C_Upf1"/>
    <property type="match status" value="1"/>
</dbReference>
<dbReference type="Proteomes" id="UP000595140">
    <property type="component" value="Unassembled WGS sequence"/>
</dbReference>
<reference evidence="9 10" key="1">
    <citation type="submission" date="2018-04" db="EMBL/GenBank/DDBJ databases">
        <authorList>
            <person name="Vogel A."/>
        </authorList>
    </citation>
    <scope>NUCLEOTIDE SEQUENCE [LARGE SCALE GENOMIC DNA]</scope>
</reference>
<dbReference type="GO" id="GO:0009536">
    <property type="term" value="C:plastid"/>
    <property type="evidence" value="ECO:0007669"/>
    <property type="project" value="UniProtKB-SubCell"/>
</dbReference>
<dbReference type="Pfam" id="PF13087">
    <property type="entry name" value="AAA_12"/>
    <property type="match status" value="1"/>
</dbReference>
<dbReference type="OrthoDB" id="6513042at2759"/>
<name>A0A484NHF7_9ASTE</name>
<evidence type="ECO:0000256" key="1">
    <source>
        <dbReference type="ARBA" id="ARBA00004474"/>
    </source>
</evidence>
<dbReference type="InterPro" id="IPR045055">
    <property type="entry name" value="DNA2/NAM7-like"/>
</dbReference>
<evidence type="ECO:0000256" key="2">
    <source>
        <dbReference type="ARBA" id="ARBA00022741"/>
    </source>
</evidence>
<dbReference type="InterPro" id="IPR041677">
    <property type="entry name" value="DNA2/NAM7_AAA_11"/>
</dbReference>
<keyword evidence="5" id="KW-0067">ATP-binding</keyword>
<dbReference type="InterPro" id="IPR045529">
    <property type="entry name" value="DUF6469"/>
</dbReference>
<keyword evidence="10" id="KW-1185">Reference proteome</keyword>
<evidence type="ECO:0000256" key="4">
    <source>
        <dbReference type="ARBA" id="ARBA00022806"/>
    </source>
</evidence>
<evidence type="ECO:0000256" key="3">
    <source>
        <dbReference type="ARBA" id="ARBA00022801"/>
    </source>
</evidence>
<keyword evidence="3" id="KW-0378">Hydrolase</keyword>
<dbReference type="GO" id="GO:0005524">
    <property type="term" value="F:ATP binding"/>
    <property type="evidence" value="ECO:0007669"/>
    <property type="project" value="UniProtKB-KW"/>
</dbReference>
<organism evidence="9 10">
    <name type="scientific">Cuscuta campestris</name>
    <dbReference type="NCBI Taxonomy" id="132261"/>
    <lineage>
        <taxon>Eukaryota</taxon>
        <taxon>Viridiplantae</taxon>
        <taxon>Streptophyta</taxon>
        <taxon>Embryophyta</taxon>
        <taxon>Tracheophyta</taxon>
        <taxon>Spermatophyta</taxon>
        <taxon>Magnoliopsida</taxon>
        <taxon>eudicotyledons</taxon>
        <taxon>Gunneridae</taxon>
        <taxon>Pentapetalae</taxon>
        <taxon>asterids</taxon>
        <taxon>lamiids</taxon>
        <taxon>Solanales</taxon>
        <taxon>Convolvulaceae</taxon>
        <taxon>Cuscuteae</taxon>
        <taxon>Cuscuta</taxon>
        <taxon>Cuscuta subgen. Grammica</taxon>
        <taxon>Cuscuta sect. Cleistogrammica</taxon>
    </lineage>
</organism>
<dbReference type="EMBL" id="OOIL02006673">
    <property type="protein sequence ID" value="VFQ99748.1"/>
    <property type="molecule type" value="Genomic_DNA"/>
</dbReference>
<keyword evidence="2" id="KW-0547">Nucleotide-binding</keyword>
<comment type="subcellular location">
    <subcellularLocation>
        <location evidence="1">Plastid</location>
    </subcellularLocation>
</comment>
<evidence type="ECO:0000259" key="6">
    <source>
        <dbReference type="Pfam" id="PF13086"/>
    </source>
</evidence>
<evidence type="ECO:0008006" key="11">
    <source>
        <dbReference type="Google" id="ProtNLM"/>
    </source>
</evidence>
<evidence type="ECO:0000259" key="7">
    <source>
        <dbReference type="Pfam" id="PF13087"/>
    </source>
</evidence>
<dbReference type="GO" id="GO:0005694">
    <property type="term" value="C:chromosome"/>
    <property type="evidence" value="ECO:0007669"/>
    <property type="project" value="UniProtKB-ARBA"/>
</dbReference>
<feature type="domain" description="DNA2/NAM7 helicase helicase" evidence="6">
    <location>
        <begin position="261"/>
        <end position="679"/>
    </location>
</feature>
<dbReference type="InterPro" id="IPR047187">
    <property type="entry name" value="SF1_C_Upf1"/>
</dbReference>
<dbReference type="InterPro" id="IPR027417">
    <property type="entry name" value="P-loop_NTPase"/>
</dbReference>
<dbReference type="AlphaFoldDB" id="A0A484NHF7"/>
<dbReference type="GO" id="GO:0004386">
    <property type="term" value="F:helicase activity"/>
    <property type="evidence" value="ECO:0007669"/>
    <property type="project" value="UniProtKB-KW"/>
</dbReference>
<feature type="domain" description="DNA2/NAM7 helicase-like C-terminal" evidence="7">
    <location>
        <begin position="687"/>
        <end position="883"/>
    </location>
</feature>
<dbReference type="PANTHER" id="PTHR10887">
    <property type="entry name" value="DNA2/NAM7 HELICASE FAMILY"/>
    <property type="match status" value="1"/>
</dbReference>
<dbReference type="SUPFAM" id="SSF52540">
    <property type="entry name" value="P-loop containing nucleoside triphosphate hydrolases"/>
    <property type="match status" value="1"/>
</dbReference>
<protein>
    <recommendedName>
        <fullName evidence="11">Helicase ATP-binding domain-containing protein</fullName>
    </recommendedName>
</protein>
<dbReference type="Pfam" id="PF20073">
    <property type="entry name" value="DUF6469"/>
    <property type="match status" value="1"/>
</dbReference>
<dbReference type="InterPro" id="IPR041679">
    <property type="entry name" value="DNA2/NAM7-like_C"/>
</dbReference>
<keyword evidence="4" id="KW-0347">Helicase</keyword>
<evidence type="ECO:0000313" key="10">
    <source>
        <dbReference type="Proteomes" id="UP000595140"/>
    </source>
</evidence>
<proteinExistence type="predicted"/>
<dbReference type="GO" id="GO:0016787">
    <property type="term" value="F:hydrolase activity"/>
    <property type="evidence" value="ECO:0007669"/>
    <property type="project" value="UniProtKB-KW"/>
</dbReference>
<evidence type="ECO:0000313" key="9">
    <source>
        <dbReference type="EMBL" id="VFQ99748.1"/>
    </source>
</evidence>
<dbReference type="Pfam" id="PF13086">
    <property type="entry name" value="AAA_11"/>
    <property type="match status" value="1"/>
</dbReference>
<dbReference type="FunFam" id="3.40.50.300:FF:000326">
    <property type="entry name" value="P-loop containing nucleoside triphosphate hydrolase"/>
    <property type="match status" value="1"/>
</dbReference>
<dbReference type="PANTHER" id="PTHR10887:SF519">
    <property type="entry name" value="HELICASE ATP-BINDING DOMAIN-CONTAINING PROTEIN"/>
    <property type="match status" value="1"/>
</dbReference>
<evidence type="ECO:0000259" key="8">
    <source>
        <dbReference type="Pfam" id="PF20073"/>
    </source>
</evidence>